<dbReference type="Pfam" id="PF14966">
    <property type="entry name" value="DNA_repr_REX1B"/>
    <property type="match status" value="1"/>
</dbReference>
<protein>
    <submittedName>
        <fullName evidence="1">Uncharacterized protein</fullName>
    </submittedName>
</protein>
<proteinExistence type="predicted"/>
<dbReference type="EMBL" id="JADGJQ010000025">
    <property type="protein sequence ID" value="KAJ3178659.1"/>
    <property type="molecule type" value="Genomic_DNA"/>
</dbReference>
<evidence type="ECO:0000313" key="1">
    <source>
        <dbReference type="EMBL" id="KAJ3178659.1"/>
    </source>
</evidence>
<dbReference type="AlphaFoldDB" id="A0AAD5TMA0"/>
<evidence type="ECO:0000313" key="2">
    <source>
        <dbReference type="Proteomes" id="UP001212152"/>
    </source>
</evidence>
<comment type="caution">
    <text evidence="1">The sequence shown here is derived from an EMBL/GenBank/DDBJ whole genome shotgun (WGS) entry which is preliminary data.</text>
</comment>
<dbReference type="InterPro" id="IPR039491">
    <property type="entry name" value="REX1-B"/>
</dbReference>
<sequence>MLGADPATILIPNSAIPDSVGLQAAPTALSLLHALASLQQARIDAYKAFDAGFAAYIARPPSSSSDDETFESLITDTTILFADLSREANVIARRLREEPVSRPDLANLVAELQALEKKQLETTVQYQVGQSETVFGSRDYSEEVAALKAQLAGAGQAVMDKWEDIRAELAEL</sequence>
<reference evidence="1" key="1">
    <citation type="submission" date="2020-05" db="EMBL/GenBank/DDBJ databases">
        <title>Phylogenomic resolution of chytrid fungi.</title>
        <authorList>
            <person name="Stajich J.E."/>
            <person name="Amses K."/>
            <person name="Simmons R."/>
            <person name="Seto K."/>
            <person name="Myers J."/>
            <person name="Bonds A."/>
            <person name="Quandt C.A."/>
            <person name="Barry K."/>
            <person name="Liu P."/>
            <person name="Grigoriev I."/>
            <person name="Longcore J.E."/>
            <person name="James T.Y."/>
        </authorList>
    </citation>
    <scope>NUCLEOTIDE SEQUENCE</scope>
    <source>
        <strain evidence="1">JEL0379</strain>
    </source>
</reference>
<dbReference type="PANTHER" id="PTHR28309">
    <property type="entry name" value="REQUIRED FOR EXCISION 1-B DOMAIN-CONTAINING PROTEIN"/>
    <property type="match status" value="1"/>
</dbReference>
<name>A0AAD5TMA0_9FUNG</name>
<accession>A0AAD5TMA0</accession>
<keyword evidence="2" id="KW-1185">Reference proteome</keyword>
<organism evidence="1 2">
    <name type="scientific">Geranomyces variabilis</name>
    <dbReference type="NCBI Taxonomy" id="109894"/>
    <lineage>
        <taxon>Eukaryota</taxon>
        <taxon>Fungi</taxon>
        <taxon>Fungi incertae sedis</taxon>
        <taxon>Chytridiomycota</taxon>
        <taxon>Chytridiomycota incertae sedis</taxon>
        <taxon>Chytridiomycetes</taxon>
        <taxon>Spizellomycetales</taxon>
        <taxon>Powellomycetaceae</taxon>
        <taxon>Geranomyces</taxon>
    </lineage>
</organism>
<dbReference type="PANTHER" id="PTHR28309:SF1">
    <property type="entry name" value="REQUIRED FOR EXCISION 1-B DOMAIN-CONTAINING PROTEIN"/>
    <property type="match status" value="1"/>
</dbReference>
<gene>
    <name evidence="1" type="ORF">HDU87_003482</name>
</gene>
<dbReference type="Proteomes" id="UP001212152">
    <property type="component" value="Unassembled WGS sequence"/>
</dbReference>